<name>A0A1L9S0W6_ASPWE</name>
<evidence type="ECO:0000313" key="1">
    <source>
        <dbReference type="EMBL" id="OJJ40815.1"/>
    </source>
</evidence>
<evidence type="ECO:0000313" key="2">
    <source>
        <dbReference type="Proteomes" id="UP000184383"/>
    </source>
</evidence>
<dbReference type="VEuPathDB" id="FungiDB:ASPWEDRAFT_235099"/>
<reference evidence="2" key="1">
    <citation type="journal article" date="2017" name="Genome Biol.">
        <title>Comparative genomics reveals high biological diversity and specific adaptations in the industrially and medically important fungal genus Aspergillus.</title>
        <authorList>
            <person name="de Vries R.P."/>
            <person name="Riley R."/>
            <person name="Wiebenga A."/>
            <person name="Aguilar-Osorio G."/>
            <person name="Amillis S."/>
            <person name="Uchima C.A."/>
            <person name="Anderluh G."/>
            <person name="Asadollahi M."/>
            <person name="Askin M."/>
            <person name="Barry K."/>
            <person name="Battaglia E."/>
            <person name="Bayram O."/>
            <person name="Benocci T."/>
            <person name="Braus-Stromeyer S.A."/>
            <person name="Caldana C."/>
            <person name="Canovas D."/>
            <person name="Cerqueira G.C."/>
            <person name="Chen F."/>
            <person name="Chen W."/>
            <person name="Choi C."/>
            <person name="Clum A."/>
            <person name="Dos Santos R.A."/>
            <person name="Damasio A.R."/>
            <person name="Diallinas G."/>
            <person name="Emri T."/>
            <person name="Fekete E."/>
            <person name="Flipphi M."/>
            <person name="Freyberg S."/>
            <person name="Gallo A."/>
            <person name="Gournas C."/>
            <person name="Habgood R."/>
            <person name="Hainaut M."/>
            <person name="Harispe M.L."/>
            <person name="Henrissat B."/>
            <person name="Hilden K.S."/>
            <person name="Hope R."/>
            <person name="Hossain A."/>
            <person name="Karabika E."/>
            <person name="Karaffa L."/>
            <person name="Karanyi Z."/>
            <person name="Krasevec N."/>
            <person name="Kuo A."/>
            <person name="Kusch H."/>
            <person name="LaButti K."/>
            <person name="Lagendijk E.L."/>
            <person name="Lapidus A."/>
            <person name="Levasseur A."/>
            <person name="Lindquist E."/>
            <person name="Lipzen A."/>
            <person name="Logrieco A.F."/>
            <person name="MacCabe A."/>
            <person name="Maekelae M.R."/>
            <person name="Malavazi I."/>
            <person name="Melin P."/>
            <person name="Meyer V."/>
            <person name="Mielnichuk N."/>
            <person name="Miskei M."/>
            <person name="Molnar A.P."/>
            <person name="Mule G."/>
            <person name="Ngan C.Y."/>
            <person name="Orejas M."/>
            <person name="Orosz E."/>
            <person name="Ouedraogo J.P."/>
            <person name="Overkamp K.M."/>
            <person name="Park H.-S."/>
            <person name="Perrone G."/>
            <person name="Piumi F."/>
            <person name="Punt P.J."/>
            <person name="Ram A.F."/>
            <person name="Ramon A."/>
            <person name="Rauscher S."/>
            <person name="Record E."/>
            <person name="Riano-Pachon D.M."/>
            <person name="Robert V."/>
            <person name="Roehrig J."/>
            <person name="Ruller R."/>
            <person name="Salamov A."/>
            <person name="Salih N.S."/>
            <person name="Samson R.A."/>
            <person name="Sandor E."/>
            <person name="Sanguinetti M."/>
            <person name="Schuetze T."/>
            <person name="Sepcic K."/>
            <person name="Shelest E."/>
            <person name="Sherlock G."/>
            <person name="Sophianopoulou V."/>
            <person name="Squina F.M."/>
            <person name="Sun H."/>
            <person name="Susca A."/>
            <person name="Todd R.B."/>
            <person name="Tsang A."/>
            <person name="Unkles S.E."/>
            <person name="van de Wiele N."/>
            <person name="van Rossen-Uffink D."/>
            <person name="Oliveira J.V."/>
            <person name="Vesth T.C."/>
            <person name="Visser J."/>
            <person name="Yu J.-H."/>
            <person name="Zhou M."/>
            <person name="Andersen M.R."/>
            <person name="Archer D.B."/>
            <person name="Baker S.E."/>
            <person name="Benoit I."/>
            <person name="Brakhage A.A."/>
            <person name="Braus G.H."/>
            <person name="Fischer R."/>
            <person name="Frisvad J.C."/>
            <person name="Goldman G.H."/>
            <person name="Houbraken J."/>
            <person name="Oakley B."/>
            <person name="Pocsi I."/>
            <person name="Scazzocchio C."/>
            <person name="Seiboth B."/>
            <person name="vanKuyk P.A."/>
            <person name="Wortman J."/>
            <person name="Dyer P.S."/>
            <person name="Grigoriev I.V."/>
        </authorList>
    </citation>
    <scope>NUCLEOTIDE SEQUENCE [LARGE SCALE GENOMIC DNA]</scope>
    <source>
        <strain evidence="2">DTO 134E9</strain>
    </source>
</reference>
<keyword evidence="2" id="KW-1185">Reference proteome</keyword>
<dbReference type="GeneID" id="63748341"/>
<dbReference type="OrthoDB" id="4760831at2759"/>
<evidence type="ECO:0008006" key="3">
    <source>
        <dbReference type="Google" id="ProtNLM"/>
    </source>
</evidence>
<dbReference type="STRING" id="1073089.A0A1L9S0W6"/>
<dbReference type="EMBL" id="KV878209">
    <property type="protein sequence ID" value="OJJ40815.1"/>
    <property type="molecule type" value="Genomic_DNA"/>
</dbReference>
<gene>
    <name evidence="1" type="ORF">ASPWEDRAFT_235099</name>
</gene>
<proteinExistence type="predicted"/>
<dbReference type="RefSeq" id="XP_040694491.1">
    <property type="nucleotide sequence ID" value="XM_040832493.1"/>
</dbReference>
<dbReference type="Proteomes" id="UP000184383">
    <property type="component" value="Unassembled WGS sequence"/>
</dbReference>
<protein>
    <recommendedName>
        <fullName evidence="3">Caspase family p20 domain-containing protein</fullName>
    </recommendedName>
</protein>
<dbReference type="AlphaFoldDB" id="A0A1L9S0W6"/>
<sequence length="262" mass="29068">MPGLAIRDKLDNMLTTAVSSSGRTLVLVHYAGHGEDIEGELHFVGPPGHSRRERTIRANRWIFAEVDMDDSFLGPADLVDAIFFFDSCYSHLTTRSPVRSRVVEVLAAVDASDPFAFPPRTRPSFTAEVANEIAFRKARGDRVVEFAELVQFLRASSEVKPIYAMRVGFNSTRLTFPDILTQSTPQFPSLQAVFSFHVYNASSDDIAEYVVWTQTLPPDIGLSSENTYATNCDGVCLILRSSYAFYTKLAGLPGVQLVCETR</sequence>
<accession>A0A1L9S0W6</accession>
<organism evidence="1 2">
    <name type="scientific">Aspergillus wentii DTO 134E9</name>
    <dbReference type="NCBI Taxonomy" id="1073089"/>
    <lineage>
        <taxon>Eukaryota</taxon>
        <taxon>Fungi</taxon>
        <taxon>Dikarya</taxon>
        <taxon>Ascomycota</taxon>
        <taxon>Pezizomycotina</taxon>
        <taxon>Eurotiomycetes</taxon>
        <taxon>Eurotiomycetidae</taxon>
        <taxon>Eurotiales</taxon>
        <taxon>Aspergillaceae</taxon>
        <taxon>Aspergillus</taxon>
        <taxon>Aspergillus subgen. Cremei</taxon>
    </lineage>
</organism>